<name>A0A9X4AR53_9BACT</name>
<sequence>MAVKSDTGRVSRRALLAGGALAAISAGCSVVPAEAPRAPSPRRRLRDLGIAIGSLTPGRWNAITDVPGVRVGHLTRIEGEGPLVPGRGPIRTGVTVILPGEDVWRDNVPAARFTLNGNGELTGVSTLDRHGLLETPIFLTDTSNIGRVMDGALAWMLEKYPEIGDSAPVPTPIVGETWAAFLHDAEGRHLTEEHVREAILAARSGPVEEGAVGGGTGMLCYEFKGGIGTASRRLPAAMGNYTLGVLVQANHGRRAQLRIDGVPVGREITEGMPYEGRKSKSILIIGATDAPMTPVQLGRLAKRMALGLGRTGAVSMHGSGDLLLFFSTGVRVRRGAASTAVPVWNDEHISVAHEAAVEATEEAVLNALAMAQTMTGIQGNTAYALPVDRLPEIMRKYGRPISGR</sequence>
<dbReference type="InterPro" id="IPR005321">
    <property type="entry name" value="Peptidase_S58_DmpA"/>
</dbReference>
<proteinExistence type="inferred from homology"/>
<dbReference type="PROSITE" id="PS51257">
    <property type="entry name" value="PROKAR_LIPOPROTEIN"/>
    <property type="match status" value="1"/>
</dbReference>
<dbReference type="CDD" id="cd02253">
    <property type="entry name" value="DmpA"/>
    <property type="match status" value="1"/>
</dbReference>
<dbReference type="PROSITE" id="PS51318">
    <property type="entry name" value="TAT"/>
    <property type="match status" value="1"/>
</dbReference>
<comment type="similarity">
    <text evidence="1">Belongs to the peptidase S58 family.</text>
</comment>
<accession>A0A9X4AR53</accession>
<dbReference type="GO" id="GO:0004177">
    <property type="term" value="F:aminopeptidase activity"/>
    <property type="evidence" value="ECO:0007669"/>
    <property type="project" value="TreeGrafter"/>
</dbReference>
<dbReference type="Gene3D" id="3.60.70.12">
    <property type="entry name" value="L-amino peptidase D-ALA esterase/amidase"/>
    <property type="match status" value="1"/>
</dbReference>
<organism evidence="2 3">
    <name type="scientific">Polyangium jinanense</name>
    <dbReference type="NCBI Taxonomy" id="2829994"/>
    <lineage>
        <taxon>Bacteria</taxon>
        <taxon>Pseudomonadati</taxon>
        <taxon>Myxococcota</taxon>
        <taxon>Polyangia</taxon>
        <taxon>Polyangiales</taxon>
        <taxon>Polyangiaceae</taxon>
        <taxon>Polyangium</taxon>
    </lineage>
</organism>
<dbReference type="SUPFAM" id="SSF56266">
    <property type="entry name" value="DmpA/ArgJ-like"/>
    <property type="match status" value="1"/>
</dbReference>
<dbReference type="EMBL" id="JAGTJJ010000005">
    <property type="protein sequence ID" value="MDC3981754.1"/>
    <property type="molecule type" value="Genomic_DNA"/>
</dbReference>
<comment type="caution">
    <text evidence="2">The sequence shown here is derived from an EMBL/GenBank/DDBJ whole genome shotgun (WGS) entry which is preliminary data.</text>
</comment>
<reference evidence="2 3" key="1">
    <citation type="submission" date="2021-04" db="EMBL/GenBank/DDBJ databases">
        <title>Genome analysis of Polyangium sp.</title>
        <authorList>
            <person name="Li Y."/>
            <person name="Wang J."/>
        </authorList>
    </citation>
    <scope>NUCLEOTIDE SEQUENCE [LARGE SCALE GENOMIC DNA]</scope>
    <source>
        <strain evidence="2 3">SDU14</strain>
    </source>
</reference>
<dbReference type="PANTHER" id="PTHR36512:SF3">
    <property type="entry name" value="BLR5678 PROTEIN"/>
    <property type="match status" value="1"/>
</dbReference>
<dbReference type="AlphaFoldDB" id="A0A9X4AR53"/>
<dbReference type="InterPro" id="IPR006311">
    <property type="entry name" value="TAT_signal"/>
</dbReference>
<dbReference type="InterPro" id="IPR016117">
    <property type="entry name" value="ArgJ-like_dom_sf"/>
</dbReference>
<dbReference type="RefSeq" id="WP_272458560.1">
    <property type="nucleotide sequence ID" value="NZ_JAGTJJ010000005.1"/>
</dbReference>
<dbReference type="Pfam" id="PF03576">
    <property type="entry name" value="Peptidase_S58"/>
    <property type="match status" value="1"/>
</dbReference>
<protein>
    <submittedName>
        <fullName evidence="2">P1 family peptidase</fullName>
    </submittedName>
</protein>
<evidence type="ECO:0000313" key="2">
    <source>
        <dbReference type="EMBL" id="MDC3981754.1"/>
    </source>
</evidence>
<keyword evidence="3" id="KW-1185">Reference proteome</keyword>
<evidence type="ECO:0000313" key="3">
    <source>
        <dbReference type="Proteomes" id="UP001151081"/>
    </source>
</evidence>
<dbReference type="Proteomes" id="UP001151081">
    <property type="component" value="Unassembled WGS sequence"/>
</dbReference>
<evidence type="ECO:0000256" key="1">
    <source>
        <dbReference type="ARBA" id="ARBA00007068"/>
    </source>
</evidence>
<dbReference type="PANTHER" id="PTHR36512">
    <property type="entry name" value="D-AMINOPEPTIDASE"/>
    <property type="match status" value="1"/>
</dbReference>
<gene>
    <name evidence="2" type="ORF">KEG57_14660</name>
</gene>